<dbReference type="GO" id="GO:0016705">
    <property type="term" value="F:oxidoreductase activity, acting on paired donors, with incorporation or reduction of molecular oxygen"/>
    <property type="evidence" value="ECO:0007669"/>
    <property type="project" value="InterPro"/>
</dbReference>
<evidence type="ECO:0000256" key="1">
    <source>
        <dbReference type="ARBA" id="ARBA00010617"/>
    </source>
</evidence>
<evidence type="ECO:0000256" key="5">
    <source>
        <dbReference type="ARBA" id="ARBA00023004"/>
    </source>
</evidence>
<accession>A0A852VB46</accession>
<keyword evidence="3 7" id="KW-0479">Metal-binding</keyword>
<evidence type="ECO:0000313" key="8">
    <source>
        <dbReference type="EMBL" id="NYF44463.1"/>
    </source>
</evidence>
<organism evidence="8 9">
    <name type="scientific">Streptosporangium sandarakinum</name>
    <dbReference type="NCBI Taxonomy" id="1260955"/>
    <lineage>
        <taxon>Bacteria</taxon>
        <taxon>Bacillati</taxon>
        <taxon>Actinomycetota</taxon>
        <taxon>Actinomycetes</taxon>
        <taxon>Streptosporangiales</taxon>
        <taxon>Streptosporangiaceae</taxon>
        <taxon>Streptosporangium</taxon>
    </lineage>
</organism>
<dbReference type="InterPro" id="IPR001128">
    <property type="entry name" value="Cyt_P450"/>
</dbReference>
<dbReference type="FunFam" id="1.10.630.10:FF:000018">
    <property type="entry name" value="Cytochrome P450 monooxygenase"/>
    <property type="match status" value="1"/>
</dbReference>
<protein>
    <submittedName>
        <fullName evidence="8">Cytochrome P450</fullName>
    </submittedName>
</protein>
<dbReference type="Pfam" id="PF00067">
    <property type="entry name" value="p450"/>
    <property type="match status" value="1"/>
</dbReference>
<comment type="caution">
    <text evidence="8">The sequence shown here is derived from an EMBL/GenBank/DDBJ whole genome shotgun (WGS) entry which is preliminary data.</text>
</comment>
<name>A0A852VB46_9ACTN</name>
<keyword evidence="6 7" id="KW-0503">Monooxygenase</keyword>
<dbReference type="GO" id="GO:0020037">
    <property type="term" value="F:heme binding"/>
    <property type="evidence" value="ECO:0007669"/>
    <property type="project" value="InterPro"/>
</dbReference>
<sequence length="403" mass="44861">MTHATPRPDTLPTIRPNHFDPPPRLLHWARQTPIRLLTYADGHQGWLATDPAVIRAILTHPHFSNRPEHLHLPVDPYSTQRRRQHRPGFFLQADPPEHTRYRRRLIGHFTVRRMKALRPRIEAITTSHLDAMCHHGPPADLVPAYALPIPSLVICELLGVPYTDRARFQRDSRTLLSLASTPQQADAALDDLTAYLRDLTHHKHTHPADDLITDMTRDADLTHEEITNISVLLLVAGHETTANMIALGTFALLANPAQLATVRDDPAATHTAVEELLRYLTIVHLGPVRAATRDTDIDGHHITAGQCVTLALAAANRDPRHLPDPDTLDVTRPPTGHLAFGHGIHQCLGQHLARTELAVAYPALLRRLPTLRLAVPPRSIPIRAHTAIYGVDHLPVTWEGTTG</sequence>
<keyword evidence="4 7" id="KW-0560">Oxidoreductase</keyword>
<dbReference type="EMBL" id="JACCCO010000003">
    <property type="protein sequence ID" value="NYF44463.1"/>
    <property type="molecule type" value="Genomic_DNA"/>
</dbReference>
<dbReference type="PROSITE" id="PS00086">
    <property type="entry name" value="CYTOCHROME_P450"/>
    <property type="match status" value="1"/>
</dbReference>
<dbReference type="SUPFAM" id="SSF48264">
    <property type="entry name" value="Cytochrome P450"/>
    <property type="match status" value="1"/>
</dbReference>
<dbReference type="PRINTS" id="PR00359">
    <property type="entry name" value="BP450"/>
</dbReference>
<dbReference type="AlphaFoldDB" id="A0A852VB46"/>
<evidence type="ECO:0000256" key="2">
    <source>
        <dbReference type="ARBA" id="ARBA00022617"/>
    </source>
</evidence>
<evidence type="ECO:0000256" key="7">
    <source>
        <dbReference type="RuleBase" id="RU000461"/>
    </source>
</evidence>
<dbReference type="Proteomes" id="UP000576393">
    <property type="component" value="Unassembled WGS sequence"/>
</dbReference>
<evidence type="ECO:0000256" key="6">
    <source>
        <dbReference type="ARBA" id="ARBA00023033"/>
    </source>
</evidence>
<evidence type="ECO:0000256" key="3">
    <source>
        <dbReference type="ARBA" id="ARBA00022723"/>
    </source>
</evidence>
<dbReference type="PANTHER" id="PTHR46696">
    <property type="entry name" value="P450, PUTATIVE (EUROFUNG)-RELATED"/>
    <property type="match status" value="1"/>
</dbReference>
<keyword evidence="2 7" id="KW-0349">Heme</keyword>
<keyword evidence="9" id="KW-1185">Reference proteome</keyword>
<dbReference type="InterPro" id="IPR017972">
    <property type="entry name" value="Cyt_P450_CS"/>
</dbReference>
<evidence type="ECO:0000313" key="9">
    <source>
        <dbReference type="Proteomes" id="UP000576393"/>
    </source>
</evidence>
<evidence type="ECO:0000256" key="4">
    <source>
        <dbReference type="ARBA" id="ARBA00023002"/>
    </source>
</evidence>
<dbReference type="RefSeq" id="WP_179828582.1">
    <property type="nucleotide sequence ID" value="NZ_JACCCO010000003.1"/>
</dbReference>
<dbReference type="InterPro" id="IPR036396">
    <property type="entry name" value="Cyt_P450_sf"/>
</dbReference>
<proteinExistence type="inferred from homology"/>
<dbReference type="GO" id="GO:0005506">
    <property type="term" value="F:iron ion binding"/>
    <property type="evidence" value="ECO:0007669"/>
    <property type="project" value="InterPro"/>
</dbReference>
<dbReference type="GO" id="GO:0004497">
    <property type="term" value="F:monooxygenase activity"/>
    <property type="evidence" value="ECO:0007669"/>
    <property type="project" value="UniProtKB-KW"/>
</dbReference>
<dbReference type="CDD" id="cd11030">
    <property type="entry name" value="CYP105-like"/>
    <property type="match status" value="1"/>
</dbReference>
<dbReference type="PANTHER" id="PTHR46696:SF1">
    <property type="entry name" value="CYTOCHROME P450 YJIB-RELATED"/>
    <property type="match status" value="1"/>
</dbReference>
<dbReference type="Gene3D" id="1.10.630.10">
    <property type="entry name" value="Cytochrome P450"/>
    <property type="match status" value="1"/>
</dbReference>
<keyword evidence="5 7" id="KW-0408">Iron</keyword>
<comment type="similarity">
    <text evidence="1 7">Belongs to the cytochrome P450 family.</text>
</comment>
<dbReference type="InterPro" id="IPR002397">
    <property type="entry name" value="Cyt_P450_B"/>
</dbReference>
<reference evidence="8 9" key="1">
    <citation type="submission" date="2020-07" db="EMBL/GenBank/DDBJ databases">
        <title>Sequencing the genomes of 1000 actinobacteria strains.</title>
        <authorList>
            <person name="Klenk H.-P."/>
        </authorList>
    </citation>
    <scope>NUCLEOTIDE SEQUENCE [LARGE SCALE GENOMIC DNA]</scope>
    <source>
        <strain evidence="8 9">DSM 45763</strain>
    </source>
</reference>
<gene>
    <name evidence="8" type="ORF">HDA43_006690</name>
</gene>
<dbReference type="PRINTS" id="PR00385">
    <property type="entry name" value="P450"/>
</dbReference>